<protein>
    <recommendedName>
        <fullName evidence="3">Transcription initiation factor TFIID subunit 8</fullName>
    </recommendedName>
</protein>
<dbReference type="GeneID" id="14539599"/>
<dbReference type="AlphaFoldDB" id="H8X4C7"/>
<dbReference type="InterPro" id="IPR037818">
    <property type="entry name" value="TAF8"/>
</dbReference>
<feature type="compositionally biased region" description="Basic and acidic residues" evidence="7">
    <location>
        <begin position="333"/>
        <end position="359"/>
    </location>
</feature>
<feature type="domain" description="Transcription factor TFIID subunit 8 C-terminal" evidence="8">
    <location>
        <begin position="141"/>
        <end position="189"/>
    </location>
</feature>
<dbReference type="CDD" id="cd00076">
    <property type="entry name" value="HFD_SF"/>
    <property type="match status" value="1"/>
</dbReference>
<organism evidence="9 10">
    <name type="scientific">Candida orthopsilosis (strain 90-125)</name>
    <name type="common">Yeast</name>
    <dbReference type="NCBI Taxonomy" id="1136231"/>
    <lineage>
        <taxon>Eukaryota</taxon>
        <taxon>Fungi</taxon>
        <taxon>Dikarya</taxon>
        <taxon>Ascomycota</taxon>
        <taxon>Saccharomycotina</taxon>
        <taxon>Pichiomycetes</taxon>
        <taxon>Debaryomycetaceae</taxon>
        <taxon>Candida/Lodderomyces clade</taxon>
        <taxon>Candida</taxon>
    </lineage>
</organism>
<dbReference type="Pfam" id="PF10406">
    <property type="entry name" value="TAF8_C"/>
    <property type="match status" value="1"/>
</dbReference>
<dbReference type="EMBL" id="HE681721">
    <property type="protein sequence ID" value="CCG26079.1"/>
    <property type="molecule type" value="Genomic_DNA"/>
</dbReference>
<gene>
    <name evidence="9" type="ORF">CORT_0C07080</name>
</gene>
<feature type="region of interest" description="Disordered" evidence="7">
    <location>
        <begin position="333"/>
        <end position="384"/>
    </location>
</feature>
<dbReference type="GO" id="GO:0006367">
    <property type="term" value="P:transcription initiation at RNA polymerase II promoter"/>
    <property type="evidence" value="ECO:0007669"/>
    <property type="project" value="TreeGrafter"/>
</dbReference>
<accession>H8X4C7</accession>
<dbReference type="PANTHER" id="PTHR46469">
    <property type="entry name" value="TRANSCRIPTION INITIATION FACTOR TFIID SUBUNIT 8"/>
    <property type="match status" value="1"/>
</dbReference>
<sequence>MTSDLRPWDQSPVDVQLAKIIAILLKSQGYHFTEEFLSQMYDLATGYMNHILSDLLEYTQIQRRRKPALSDVKIVLEENEIPANDLAEQIHFSRGFPDKHRKQIQAVISNNTEEPTDDEISTNEQYAITEVVPNMRTRPNYVPAYLPDLPPDYTYQSTPSYSQPLTDLKQLRMKLVKESRLTEESLYKLIESDASELKLKEQFENELRKLMEKESAVENGGEEPKIEEIKTEEVKTEEPFDSVEETIHSTTTFNEPANKFDFTKYAQQRKDLRLRKQAKLKEQQQKREADIFMKAELYYSPYATMNPTPETDKYFKDILNDEFKEVIVSIRSSEKKRQKELKAQKELKERQEREFREQNEIQFNFQQRDASDSSDLDSDAMEDF</sequence>
<reference evidence="9 10" key="1">
    <citation type="journal article" date="2012" name="PLoS ONE">
        <title>Sequence and analysis of the genome of the pathogenic yeast Candida orthopsilosis.</title>
        <authorList>
            <person name="Riccombeni A."/>
            <person name="Vidanes G."/>
            <person name="Proux-Wera E."/>
            <person name="Wolfe K.H."/>
            <person name="Butler G."/>
        </authorList>
    </citation>
    <scope>NUCLEOTIDE SEQUENCE [LARGE SCALE GENOMIC DNA]</scope>
    <source>
        <strain evidence="9 10">Co 90-125</strain>
    </source>
</reference>
<comment type="similarity">
    <text evidence="2">Belongs to the TAF8 family.</text>
</comment>
<dbReference type="PANTHER" id="PTHR46469:SF1">
    <property type="entry name" value="TRANSCRIPTION INITIATION FACTOR TFIID SUBUNIT 8"/>
    <property type="match status" value="1"/>
</dbReference>
<dbReference type="GO" id="GO:0046982">
    <property type="term" value="F:protein heterodimerization activity"/>
    <property type="evidence" value="ECO:0007669"/>
    <property type="project" value="InterPro"/>
</dbReference>
<evidence type="ECO:0000256" key="5">
    <source>
        <dbReference type="ARBA" id="ARBA00023163"/>
    </source>
</evidence>
<dbReference type="Proteomes" id="UP000005018">
    <property type="component" value="Chromosome 3"/>
</dbReference>
<name>H8X4C7_CANO9</name>
<evidence type="ECO:0000259" key="8">
    <source>
        <dbReference type="Pfam" id="PF10406"/>
    </source>
</evidence>
<feature type="compositionally biased region" description="Acidic residues" evidence="7">
    <location>
        <begin position="372"/>
        <end position="384"/>
    </location>
</feature>
<keyword evidence="4" id="KW-0805">Transcription regulation</keyword>
<keyword evidence="6" id="KW-0539">Nucleus</keyword>
<dbReference type="CDD" id="cd08049">
    <property type="entry name" value="TAF8"/>
    <property type="match status" value="1"/>
</dbReference>
<evidence type="ECO:0000256" key="7">
    <source>
        <dbReference type="SAM" id="MobiDB-lite"/>
    </source>
</evidence>
<dbReference type="InterPro" id="IPR019473">
    <property type="entry name" value="TFIID_su8_C"/>
</dbReference>
<comment type="subcellular location">
    <subcellularLocation>
        <location evidence="1">Nucleus</location>
    </subcellularLocation>
</comment>
<evidence type="ECO:0000313" key="10">
    <source>
        <dbReference type="Proteomes" id="UP000005018"/>
    </source>
</evidence>
<evidence type="ECO:0000313" key="9">
    <source>
        <dbReference type="EMBL" id="CCG26079.1"/>
    </source>
</evidence>
<evidence type="ECO:0000256" key="6">
    <source>
        <dbReference type="ARBA" id="ARBA00023242"/>
    </source>
</evidence>
<keyword evidence="5" id="KW-0804">Transcription</keyword>
<dbReference type="RefSeq" id="XP_003868983.1">
    <property type="nucleotide sequence ID" value="XM_003868935.1"/>
</dbReference>
<dbReference type="OrthoDB" id="2193813at2759"/>
<dbReference type="KEGG" id="cot:CORT_0C07080"/>
<dbReference type="GO" id="GO:0005669">
    <property type="term" value="C:transcription factor TFIID complex"/>
    <property type="evidence" value="ECO:0007669"/>
    <property type="project" value="InterPro"/>
</dbReference>
<dbReference type="InterPro" id="IPR009072">
    <property type="entry name" value="Histone-fold"/>
</dbReference>
<evidence type="ECO:0000256" key="1">
    <source>
        <dbReference type="ARBA" id="ARBA00004123"/>
    </source>
</evidence>
<evidence type="ECO:0000256" key="3">
    <source>
        <dbReference type="ARBA" id="ARBA00017307"/>
    </source>
</evidence>
<dbReference type="eggNOG" id="KOG4336">
    <property type="taxonomic scope" value="Eukaryota"/>
</dbReference>
<evidence type="ECO:0000256" key="4">
    <source>
        <dbReference type="ARBA" id="ARBA00023015"/>
    </source>
</evidence>
<keyword evidence="10" id="KW-1185">Reference proteome</keyword>
<evidence type="ECO:0000256" key="2">
    <source>
        <dbReference type="ARBA" id="ARBA00008767"/>
    </source>
</evidence>
<proteinExistence type="inferred from homology"/>
<dbReference type="Gene3D" id="1.10.20.10">
    <property type="entry name" value="Histone, subunit A"/>
    <property type="match status" value="1"/>
</dbReference>
<dbReference type="HOGENOM" id="CLU_024798_0_0_1"/>